<feature type="chain" id="PRO_5007882011" evidence="1">
    <location>
        <begin position="22"/>
        <end position="115"/>
    </location>
</feature>
<dbReference type="PATRIC" id="fig|1365250.3.peg.2403"/>
<keyword evidence="1" id="KW-0732">Signal</keyword>
<protein>
    <submittedName>
        <fullName evidence="2">Uncharacterized protein</fullName>
    </submittedName>
</protein>
<reference evidence="2 3" key="1">
    <citation type="submission" date="2013-07" db="EMBL/GenBank/DDBJ databases">
        <title>Comparative Genomic and Metabolomic Analysis of Twelve Strains of Pseudoalteromonas luteoviolacea.</title>
        <authorList>
            <person name="Vynne N.G."/>
            <person name="Mansson M."/>
            <person name="Gram L."/>
        </authorList>
    </citation>
    <scope>NUCLEOTIDE SEQUENCE [LARGE SCALE GENOMIC DNA]</scope>
    <source>
        <strain evidence="2 3">DSM 6061</strain>
    </source>
</reference>
<dbReference type="RefSeq" id="WP_063357750.1">
    <property type="nucleotide sequence ID" value="NZ_AQHB01000046.1"/>
</dbReference>
<accession>A0A166WUQ0</accession>
<evidence type="ECO:0000313" key="2">
    <source>
        <dbReference type="EMBL" id="KZN38100.1"/>
    </source>
</evidence>
<comment type="caution">
    <text evidence="2">The sequence shown here is derived from an EMBL/GenBank/DDBJ whole genome shotgun (WGS) entry which is preliminary data.</text>
</comment>
<evidence type="ECO:0000313" key="3">
    <source>
        <dbReference type="Proteomes" id="UP000076643"/>
    </source>
</evidence>
<dbReference type="EMBL" id="AUYB01000102">
    <property type="protein sequence ID" value="KZN38100.1"/>
    <property type="molecule type" value="Genomic_DNA"/>
</dbReference>
<keyword evidence="3" id="KW-1185">Reference proteome</keyword>
<feature type="signal peptide" evidence="1">
    <location>
        <begin position="1"/>
        <end position="21"/>
    </location>
</feature>
<dbReference type="Proteomes" id="UP000076643">
    <property type="component" value="Unassembled WGS sequence"/>
</dbReference>
<proteinExistence type="predicted"/>
<gene>
    <name evidence="2" type="ORF">N475_15845</name>
</gene>
<evidence type="ECO:0000256" key="1">
    <source>
        <dbReference type="SAM" id="SignalP"/>
    </source>
</evidence>
<organism evidence="2 3">
    <name type="scientific">Pseudoalteromonas luteoviolacea DSM 6061</name>
    <dbReference type="NCBI Taxonomy" id="1365250"/>
    <lineage>
        <taxon>Bacteria</taxon>
        <taxon>Pseudomonadati</taxon>
        <taxon>Pseudomonadota</taxon>
        <taxon>Gammaproteobacteria</taxon>
        <taxon>Alteromonadales</taxon>
        <taxon>Pseudoalteromonadaceae</taxon>
        <taxon>Pseudoalteromonas</taxon>
    </lineage>
</organism>
<sequence length="115" mass="12558">MRKLSSILSLVMILFSTDAFSASHVYNAKITSLYCGYIGTTENCSIKFDKPILQKDACHTSAERMHFKVNTDLGKALLALALAAQASKKNVDVFSTGQCTIAPNIVDVNWIEIKG</sequence>
<dbReference type="AlphaFoldDB" id="A0A166WUQ0"/>
<name>A0A166WUQ0_9GAMM</name>